<protein>
    <recommendedName>
        <fullName evidence="7">Palmitoyltransferase</fullName>
        <ecNumber evidence="7">2.3.1.225</ecNumber>
    </recommendedName>
</protein>
<evidence type="ECO:0000313" key="9">
    <source>
        <dbReference type="EMBL" id="CAG5098280.1"/>
    </source>
</evidence>
<sequence>MLWWKRIWRQPMNLFMFIVFHIAAPAIYWLVSREDATLFDGDWLRFHKIVTNFLLVSVFSNLWKLILSDPTPRKIIFTENDHITKGWDVCNTCEAYRPHRAHHCVTCRVCVLKRDHHCYFAGNCVGYSNARYFYGLLFFTWLALVYTNFITLEFLFKTTLLNPIQVLVSFFAPIPAALVGYLHEDFFVLFVSTISLFALGYTCYLIFLHSESFVSGITLTEMNREKESYKERYRTGVFQNMREIFGLNWPVAWISPFIPSPLLSDGSQFPHPKNNRITHSSRQRK</sequence>
<dbReference type="PANTHER" id="PTHR12246">
    <property type="entry name" value="PALMITOYLTRANSFERASE ZDHHC16"/>
    <property type="match status" value="1"/>
</dbReference>
<keyword evidence="2 7" id="KW-0808">Transferase</keyword>
<evidence type="ECO:0000313" key="10">
    <source>
        <dbReference type="Proteomes" id="UP001158576"/>
    </source>
</evidence>
<reference evidence="9 10" key="1">
    <citation type="submission" date="2021-04" db="EMBL/GenBank/DDBJ databases">
        <authorList>
            <person name="Bliznina A."/>
        </authorList>
    </citation>
    <scope>NUCLEOTIDE SEQUENCE [LARGE SCALE GENOMIC DNA]</scope>
</reference>
<feature type="domain" description="Palmitoyltransferase DHHC" evidence="8">
    <location>
        <begin position="85"/>
        <end position="223"/>
    </location>
</feature>
<proteinExistence type="inferred from homology"/>
<comment type="similarity">
    <text evidence="7">Belongs to the DHHC palmitoyltransferase family.</text>
</comment>
<gene>
    <name evidence="9" type="ORF">OKIOD_LOCUS7081</name>
</gene>
<evidence type="ECO:0000256" key="1">
    <source>
        <dbReference type="ARBA" id="ARBA00004141"/>
    </source>
</evidence>
<evidence type="ECO:0000256" key="3">
    <source>
        <dbReference type="ARBA" id="ARBA00022692"/>
    </source>
</evidence>
<feature type="transmembrane region" description="Helical" evidence="7">
    <location>
        <begin position="132"/>
        <end position="152"/>
    </location>
</feature>
<keyword evidence="10" id="KW-1185">Reference proteome</keyword>
<evidence type="ECO:0000256" key="6">
    <source>
        <dbReference type="ARBA" id="ARBA00023315"/>
    </source>
</evidence>
<dbReference type="InterPro" id="IPR001594">
    <property type="entry name" value="Palmitoyltrfase_DHHC"/>
</dbReference>
<dbReference type="PROSITE" id="PS50216">
    <property type="entry name" value="DHHC"/>
    <property type="match status" value="1"/>
</dbReference>
<dbReference type="Pfam" id="PF01529">
    <property type="entry name" value="DHHC"/>
    <property type="match status" value="1"/>
</dbReference>
<accession>A0ABN7SDP3</accession>
<name>A0ABN7SDP3_OIKDI</name>
<evidence type="ECO:0000256" key="5">
    <source>
        <dbReference type="ARBA" id="ARBA00023136"/>
    </source>
</evidence>
<feature type="transmembrane region" description="Helical" evidence="7">
    <location>
        <begin position="187"/>
        <end position="207"/>
    </location>
</feature>
<evidence type="ECO:0000256" key="7">
    <source>
        <dbReference type="RuleBase" id="RU079119"/>
    </source>
</evidence>
<dbReference type="Proteomes" id="UP001158576">
    <property type="component" value="Chromosome XSR"/>
</dbReference>
<dbReference type="InterPro" id="IPR039859">
    <property type="entry name" value="PFA4/ZDH16/20/ERF2-like"/>
</dbReference>
<dbReference type="EC" id="2.3.1.225" evidence="7"/>
<feature type="transmembrane region" description="Helical" evidence="7">
    <location>
        <begin position="164"/>
        <end position="182"/>
    </location>
</feature>
<comment type="subcellular location">
    <subcellularLocation>
        <location evidence="1">Membrane</location>
        <topology evidence="1">Multi-pass membrane protein</topology>
    </subcellularLocation>
</comment>
<keyword evidence="4 7" id="KW-1133">Transmembrane helix</keyword>
<keyword evidence="6 7" id="KW-0012">Acyltransferase</keyword>
<keyword evidence="5 7" id="KW-0472">Membrane</keyword>
<dbReference type="EMBL" id="OU015569">
    <property type="protein sequence ID" value="CAG5098280.1"/>
    <property type="molecule type" value="Genomic_DNA"/>
</dbReference>
<comment type="catalytic activity">
    <reaction evidence="7">
        <text>L-cysteinyl-[protein] + hexadecanoyl-CoA = S-hexadecanoyl-L-cysteinyl-[protein] + CoA</text>
        <dbReference type="Rhea" id="RHEA:36683"/>
        <dbReference type="Rhea" id="RHEA-COMP:10131"/>
        <dbReference type="Rhea" id="RHEA-COMP:11032"/>
        <dbReference type="ChEBI" id="CHEBI:29950"/>
        <dbReference type="ChEBI" id="CHEBI:57287"/>
        <dbReference type="ChEBI" id="CHEBI:57379"/>
        <dbReference type="ChEBI" id="CHEBI:74151"/>
        <dbReference type="EC" id="2.3.1.225"/>
    </reaction>
</comment>
<keyword evidence="3 7" id="KW-0812">Transmembrane</keyword>
<feature type="transmembrane region" description="Helical" evidence="7">
    <location>
        <begin position="12"/>
        <end position="29"/>
    </location>
</feature>
<evidence type="ECO:0000256" key="2">
    <source>
        <dbReference type="ARBA" id="ARBA00022679"/>
    </source>
</evidence>
<comment type="domain">
    <text evidence="7">The DHHC domain is required for palmitoyltransferase activity.</text>
</comment>
<organism evidence="9 10">
    <name type="scientific">Oikopleura dioica</name>
    <name type="common">Tunicate</name>
    <dbReference type="NCBI Taxonomy" id="34765"/>
    <lineage>
        <taxon>Eukaryota</taxon>
        <taxon>Metazoa</taxon>
        <taxon>Chordata</taxon>
        <taxon>Tunicata</taxon>
        <taxon>Appendicularia</taxon>
        <taxon>Copelata</taxon>
        <taxon>Oikopleuridae</taxon>
        <taxon>Oikopleura</taxon>
    </lineage>
</organism>
<evidence type="ECO:0000259" key="8">
    <source>
        <dbReference type="Pfam" id="PF01529"/>
    </source>
</evidence>
<evidence type="ECO:0000256" key="4">
    <source>
        <dbReference type="ARBA" id="ARBA00022989"/>
    </source>
</evidence>